<feature type="signal peptide" evidence="1">
    <location>
        <begin position="1"/>
        <end position="18"/>
    </location>
</feature>
<evidence type="ECO:0000256" key="1">
    <source>
        <dbReference type="SAM" id="SignalP"/>
    </source>
</evidence>
<dbReference type="EMBL" id="JAHXCT010000001">
    <property type="protein sequence ID" value="MBW4768158.1"/>
    <property type="molecule type" value="Genomic_DNA"/>
</dbReference>
<name>A0ABS6Y9A6_9BACT</name>
<dbReference type="Proteomes" id="UP000788426">
    <property type="component" value="Unassembled WGS sequence"/>
</dbReference>
<dbReference type="InterPro" id="IPR031345">
    <property type="entry name" value="T9SS_Plug_N"/>
</dbReference>
<evidence type="ECO:0000313" key="3">
    <source>
        <dbReference type="EMBL" id="MBW4768158.1"/>
    </source>
</evidence>
<feature type="chain" id="PRO_5045324810" evidence="1">
    <location>
        <begin position="19"/>
        <end position="411"/>
    </location>
</feature>
<keyword evidence="1" id="KW-0732">Signal</keyword>
<sequence>MKSLFAFLLLLCCNASWAQQNRIIHSNIASLQVVAGNKWLEPPVISLNDNTPINISFDEKSHNYHRYVYTVEHCEDDWSVSKQLFKSDYIRGFSDYLNIEDIQPSINTNTEYTHYSFSIPNESCQLLMSGNYKVTVYDDNNNDSKILVAHFMVVDPKVKIGIEATTNTDLDINNRHQQLNIVLNYPPNVSQNPKEEFKIVVTQNNRLDNIRKDFMPQIVTTESMIWQHNKQLIFDAGNEYHKFETLHTSQPSMGVERMVWNNNSYNAFLWPTTARFAYVYDEDANGAFYIRNSDNIENNTASDYINVHFTLAIPQQVGEIYLNGQWTNNSFTEKYRLTYNEDIKAYTAVVNLKQGYYSYQYLLKTPNGTITTLPTEGNFFQTENTYQTYVYFKGKGERTYQLVGFKQIQLK</sequence>
<protein>
    <submittedName>
        <fullName evidence="3">DUF5103 domain-containing protein</fullName>
    </submittedName>
</protein>
<dbReference type="Pfam" id="PF17116">
    <property type="entry name" value="T9SS_plug_1st"/>
    <property type="match status" value="1"/>
</dbReference>
<dbReference type="RefSeq" id="WP_219478773.1">
    <property type="nucleotide sequence ID" value="NZ_JAHXCT010000001.1"/>
</dbReference>
<evidence type="ECO:0000313" key="4">
    <source>
        <dbReference type="Proteomes" id="UP000788426"/>
    </source>
</evidence>
<evidence type="ECO:0000259" key="2">
    <source>
        <dbReference type="Pfam" id="PF17116"/>
    </source>
</evidence>
<comment type="caution">
    <text evidence="3">The sequence shown here is derived from an EMBL/GenBank/DDBJ whole genome shotgun (WGS) entry which is preliminary data.</text>
</comment>
<gene>
    <name evidence="3" type="ORF">KZO38_00030</name>
</gene>
<feature type="domain" description="Type 9 secretion system plug protein N-terminal" evidence="2">
    <location>
        <begin position="28"/>
        <end position="154"/>
    </location>
</feature>
<reference evidence="3 4" key="1">
    <citation type="submission" date="2021-07" db="EMBL/GenBank/DDBJ databases">
        <title>Genomic diversity and antimicrobial resistance of Prevotella spp. isolated from chronic lung disease airways.</title>
        <authorList>
            <person name="Webb K.A."/>
            <person name="Olagoke O.S."/>
            <person name="Baird T."/>
            <person name="Neill J."/>
            <person name="Pham A."/>
            <person name="Wells T.J."/>
            <person name="Ramsay K.A."/>
            <person name="Bell S.C."/>
            <person name="Sarovich D.S."/>
            <person name="Price E.P."/>
        </authorList>
    </citation>
    <scope>NUCLEOTIDE SEQUENCE [LARGE SCALE GENOMIC DNA]</scope>
    <source>
        <strain evidence="3 4">SCHI0011.S.12</strain>
    </source>
</reference>
<proteinExistence type="predicted"/>
<organism evidence="3 4">
    <name type="scientific">Hoylesella nanceiensis</name>
    <dbReference type="NCBI Taxonomy" id="425941"/>
    <lineage>
        <taxon>Bacteria</taxon>
        <taxon>Pseudomonadati</taxon>
        <taxon>Bacteroidota</taxon>
        <taxon>Bacteroidia</taxon>
        <taxon>Bacteroidales</taxon>
        <taxon>Prevotellaceae</taxon>
        <taxon>Hoylesella</taxon>
    </lineage>
</organism>
<keyword evidence="4" id="KW-1185">Reference proteome</keyword>
<accession>A0ABS6Y9A6</accession>